<dbReference type="InterPro" id="IPR036291">
    <property type="entry name" value="NAD(P)-bd_dom_sf"/>
</dbReference>
<evidence type="ECO:0000313" key="5">
    <source>
        <dbReference type="Proteomes" id="UP001066327"/>
    </source>
</evidence>
<dbReference type="EMBL" id="CP130953">
    <property type="protein sequence ID" value="WLF44508.1"/>
    <property type="molecule type" value="Genomic_DNA"/>
</dbReference>
<dbReference type="PRINTS" id="PR00080">
    <property type="entry name" value="SDRFAMILY"/>
</dbReference>
<dbReference type="FunFam" id="3.40.50.720:FF:000084">
    <property type="entry name" value="Short-chain dehydrogenase reductase"/>
    <property type="match status" value="1"/>
</dbReference>
<dbReference type="Pfam" id="PF13561">
    <property type="entry name" value="adh_short_C2"/>
    <property type="match status" value="1"/>
</dbReference>
<evidence type="ECO:0000313" key="6">
    <source>
        <dbReference type="Proteomes" id="UP001231166"/>
    </source>
</evidence>
<dbReference type="RefSeq" id="WP_269592734.1">
    <property type="nucleotide sequence ID" value="NZ_CP130953.1"/>
</dbReference>
<accession>A0AAX3Y5H2</accession>
<dbReference type="AlphaFoldDB" id="A0AAX3Y5H2"/>
<dbReference type="GO" id="GO:0016616">
    <property type="term" value="F:oxidoreductase activity, acting on the CH-OH group of donors, NAD or NADP as acceptor"/>
    <property type="evidence" value="ECO:0007669"/>
    <property type="project" value="TreeGrafter"/>
</dbReference>
<evidence type="ECO:0000256" key="2">
    <source>
        <dbReference type="ARBA" id="ARBA00023002"/>
    </source>
</evidence>
<evidence type="ECO:0000313" key="3">
    <source>
        <dbReference type="EMBL" id="MCZ4589983.1"/>
    </source>
</evidence>
<comment type="similarity">
    <text evidence="1">Belongs to the short-chain dehydrogenases/reductases (SDR) family.</text>
</comment>
<reference evidence="3" key="1">
    <citation type="submission" date="2022-12" db="EMBL/GenBank/DDBJ databases">
        <authorList>
            <person name="Krivoruchko A.V."/>
            <person name="Elkin A."/>
        </authorList>
    </citation>
    <scope>NUCLEOTIDE SEQUENCE</scope>
    <source>
        <strain evidence="3">IEGM 249</strain>
    </source>
</reference>
<dbReference type="Proteomes" id="UP001066327">
    <property type="component" value="Unassembled WGS sequence"/>
</dbReference>
<name>A0AAX3Y5H2_RHOOP</name>
<dbReference type="CDD" id="cd05233">
    <property type="entry name" value="SDR_c"/>
    <property type="match status" value="1"/>
</dbReference>
<dbReference type="PRINTS" id="PR00081">
    <property type="entry name" value="GDHRDH"/>
</dbReference>
<proteinExistence type="inferred from homology"/>
<dbReference type="Gene3D" id="3.40.50.720">
    <property type="entry name" value="NAD(P)-binding Rossmann-like Domain"/>
    <property type="match status" value="1"/>
</dbReference>
<dbReference type="PANTHER" id="PTHR42760">
    <property type="entry name" value="SHORT-CHAIN DEHYDROGENASES/REDUCTASES FAMILY MEMBER"/>
    <property type="match status" value="1"/>
</dbReference>
<evidence type="ECO:0000313" key="4">
    <source>
        <dbReference type="EMBL" id="WLF44508.1"/>
    </source>
</evidence>
<protein>
    <submittedName>
        <fullName evidence="4">SDR family oxidoreductase</fullName>
        <ecNumber evidence="4">1.1.-.-</ecNumber>
    </submittedName>
</protein>
<dbReference type="Proteomes" id="UP001231166">
    <property type="component" value="Chromosome"/>
</dbReference>
<organism evidence="4 6">
    <name type="scientific">Rhodococcus opacus</name>
    <name type="common">Nocardia opaca</name>
    <dbReference type="NCBI Taxonomy" id="37919"/>
    <lineage>
        <taxon>Bacteria</taxon>
        <taxon>Bacillati</taxon>
        <taxon>Actinomycetota</taxon>
        <taxon>Actinomycetes</taxon>
        <taxon>Mycobacteriales</taxon>
        <taxon>Nocardiaceae</taxon>
        <taxon>Rhodococcus</taxon>
    </lineage>
</organism>
<reference evidence="4" key="2">
    <citation type="submission" date="2023-07" db="EMBL/GenBank/DDBJ databases">
        <title>Genomic analysis of Rhodococcus opacus VOC-14 with glycol ethers degradation activity.</title>
        <authorList>
            <person name="Narkevich D.A."/>
            <person name="Hlushen A.M."/>
            <person name="Akhremchuk A.E."/>
            <person name="Sikolenko M.A."/>
            <person name="Valentovich L.N."/>
        </authorList>
    </citation>
    <scope>NUCLEOTIDE SEQUENCE</scope>
    <source>
        <strain evidence="4">VOC-14</strain>
    </source>
</reference>
<gene>
    <name evidence="3" type="ORF">O4328_41225</name>
    <name evidence="4" type="ORF">Q5707_21370</name>
</gene>
<keyword evidence="2 4" id="KW-0560">Oxidoreductase</keyword>
<dbReference type="InterPro" id="IPR002347">
    <property type="entry name" value="SDR_fam"/>
</dbReference>
<dbReference type="SUPFAM" id="SSF51735">
    <property type="entry name" value="NAD(P)-binding Rossmann-fold domains"/>
    <property type="match status" value="1"/>
</dbReference>
<dbReference type="EMBL" id="JAPWIS010000039">
    <property type="protein sequence ID" value="MCZ4589983.1"/>
    <property type="molecule type" value="Genomic_DNA"/>
</dbReference>
<sequence length="258" mass="26159">MTAHNSGRLTGRTIVVTGAAGGIGAAIVGRLEHAGAEVIALDRTSTAVPPVRGFDVTDAQQWRTLAEGHAGTIDGLVNCAGITRRARLHEVAAADMTDAYAVNVLAPLLAIQALSPLMPAGASIVNIGSIAALTAHYPVAYTTSKWAVRGLTHTAALALGERGIRVNIVHPGFIDTPMTASAPDAFRSASIGETALGRAGSTAEVAGTVEFLLCDDAAYITGSEITVDGGATSHGGVKSISDALRAATNTPSITKESV</sequence>
<evidence type="ECO:0000256" key="1">
    <source>
        <dbReference type="ARBA" id="ARBA00006484"/>
    </source>
</evidence>
<dbReference type="EC" id="1.1.-.-" evidence="4"/>
<keyword evidence="5" id="KW-1185">Reference proteome</keyword>
<dbReference type="PANTHER" id="PTHR42760:SF133">
    <property type="entry name" value="3-OXOACYL-[ACYL-CARRIER-PROTEIN] REDUCTASE"/>
    <property type="match status" value="1"/>
</dbReference>